<keyword evidence="3" id="KW-1185">Reference proteome</keyword>
<dbReference type="EMBL" id="BJNP01000001">
    <property type="protein sequence ID" value="GEC70639.1"/>
    <property type="molecule type" value="Genomic_DNA"/>
</dbReference>
<gene>
    <name evidence="2" type="ORF">FFL01_01780</name>
</gene>
<dbReference type="Proteomes" id="UP000316775">
    <property type="component" value="Unassembled WGS sequence"/>
</dbReference>
<evidence type="ECO:0000313" key="2">
    <source>
        <dbReference type="EMBL" id="GEC70639.1"/>
    </source>
</evidence>
<comment type="caution">
    <text evidence="2">The sequence shown here is derived from an EMBL/GenBank/DDBJ whole genome shotgun (WGS) entry which is preliminary data.</text>
</comment>
<dbReference type="STRING" id="983.SAMN05443543_103283"/>
<keyword evidence="1" id="KW-1133">Transmembrane helix</keyword>
<feature type="transmembrane region" description="Helical" evidence="1">
    <location>
        <begin position="124"/>
        <end position="153"/>
    </location>
</feature>
<feature type="transmembrane region" description="Helical" evidence="1">
    <location>
        <begin position="100"/>
        <end position="118"/>
    </location>
</feature>
<feature type="transmembrane region" description="Helical" evidence="1">
    <location>
        <begin position="21"/>
        <end position="39"/>
    </location>
</feature>
<accession>A0A4Y4ATH6</accession>
<evidence type="ECO:0000256" key="1">
    <source>
        <dbReference type="SAM" id="Phobius"/>
    </source>
</evidence>
<evidence type="ECO:0000313" key="3">
    <source>
        <dbReference type="Proteomes" id="UP000316775"/>
    </source>
</evidence>
<keyword evidence="1" id="KW-0472">Membrane</keyword>
<sequence length="159" mass="17832">MKITNWLYANYILPIKNNKYLNMKLIKFILVGFVFGIVLTKSEAVSWYRIYEMFQFQSFHMYGIIMVAVLTGIIGIQIIKRFHLKDYSGTPISIPNKEHSIARYLLGGLIFGLGWALAGSCPGPIFILIGSGFISVIVVLLGAVLGTFLYGVLKNKLPH</sequence>
<dbReference type="InterPro" id="IPR007272">
    <property type="entry name" value="Sulf_transp_TsuA/YedE"/>
</dbReference>
<name>A0A4Y4ATH6_9FLAO</name>
<protein>
    <submittedName>
        <fullName evidence="2">Transporter</fullName>
    </submittedName>
</protein>
<dbReference type="AlphaFoldDB" id="A0A4Y4ATH6"/>
<organism evidence="2 3">
    <name type="scientific">Flavobacterium flevense</name>
    <dbReference type="NCBI Taxonomy" id="983"/>
    <lineage>
        <taxon>Bacteria</taxon>
        <taxon>Pseudomonadati</taxon>
        <taxon>Bacteroidota</taxon>
        <taxon>Flavobacteriia</taxon>
        <taxon>Flavobacteriales</taxon>
        <taxon>Flavobacteriaceae</taxon>
        <taxon>Flavobacterium</taxon>
    </lineage>
</organism>
<reference evidence="2 3" key="1">
    <citation type="submission" date="2019-06" db="EMBL/GenBank/DDBJ databases">
        <title>Whole genome shotgun sequence of Flavobacterium flevense NBRC 14960.</title>
        <authorList>
            <person name="Hosoyama A."/>
            <person name="Uohara A."/>
            <person name="Ohji S."/>
            <person name="Ichikawa N."/>
        </authorList>
    </citation>
    <scope>NUCLEOTIDE SEQUENCE [LARGE SCALE GENOMIC DNA]</scope>
    <source>
        <strain evidence="2 3">NBRC 14960</strain>
    </source>
</reference>
<feature type="transmembrane region" description="Helical" evidence="1">
    <location>
        <begin position="59"/>
        <end position="79"/>
    </location>
</feature>
<keyword evidence="1" id="KW-0812">Transmembrane</keyword>
<proteinExistence type="predicted"/>
<dbReference type="Pfam" id="PF04143">
    <property type="entry name" value="Sulf_transp"/>
    <property type="match status" value="1"/>
</dbReference>